<dbReference type="OrthoDB" id="9803739at2"/>
<dbReference type="eggNOG" id="COG1794">
    <property type="taxonomic scope" value="Bacteria"/>
</dbReference>
<reference evidence="2 3" key="1">
    <citation type="journal article" date="2010" name="Stand. Genomic Sci.">
        <title>Complete genome sequence of Spirochaeta smaragdinae type strain (SEBR 4228).</title>
        <authorList>
            <person name="Mavromatis K."/>
            <person name="Yasawong M."/>
            <person name="Chertkov O."/>
            <person name="Lapidus A."/>
            <person name="Lucas S."/>
            <person name="Nolan M."/>
            <person name="Del Rio T.G."/>
            <person name="Tice H."/>
            <person name="Cheng J.F."/>
            <person name="Pitluck S."/>
            <person name="Liolios K."/>
            <person name="Ivanova N."/>
            <person name="Tapia R."/>
            <person name="Han C."/>
            <person name="Bruce D."/>
            <person name="Goodwin L."/>
            <person name="Pati A."/>
            <person name="Chen A."/>
            <person name="Palaniappan K."/>
            <person name="Land M."/>
            <person name="Hauser L."/>
            <person name="Chang Y.J."/>
            <person name="Jeffries C.D."/>
            <person name="Detter J.C."/>
            <person name="Rohde M."/>
            <person name="Brambilla E."/>
            <person name="Spring S."/>
            <person name="Goker M."/>
            <person name="Sikorski J."/>
            <person name="Woyke T."/>
            <person name="Bristow J."/>
            <person name="Eisen J.A."/>
            <person name="Markowitz V."/>
            <person name="Hugenholtz P."/>
            <person name="Klenk H.P."/>
            <person name="Kyrpides N.C."/>
        </authorList>
    </citation>
    <scope>NUCLEOTIDE SEQUENCE [LARGE SCALE GENOMIC DNA]</scope>
    <source>
        <strain evidence="3">DSM 11293 / JCM 15392 / SEBR 4228</strain>
    </source>
</reference>
<evidence type="ECO:0000313" key="3">
    <source>
        <dbReference type="Proteomes" id="UP000002318"/>
    </source>
</evidence>
<proteinExistence type="predicted"/>
<dbReference type="Pfam" id="PF01177">
    <property type="entry name" value="Asp_Glu_race"/>
    <property type="match status" value="1"/>
</dbReference>
<dbReference type="InterPro" id="IPR015942">
    <property type="entry name" value="Asp/Glu/hydantoin_racemase"/>
</dbReference>
<accession>E1R5K2</accession>
<evidence type="ECO:0000313" key="2">
    <source>
        <dbReference type="EMBL" id="ADK82330.1"/>
    </source>
</evidence>
<dbReference type="EMBL" id="CP002116">
    <property type="protein sequence ID" value="ADK82330.1"/>
    <property type="molecule type" value="Genomic_DNA"/>
</dbReference>
<dbReference type="AlphaFoldDB" id="E1R5K2"/>
<dbReference type="KEGG" id="ssm:Spirs_3232"/>
<dbReference type="InterPro" id="IPR001920">
    <property type="entry name" value="Asp/Glu_race"/>
</dbReference>
<dbReference type="PANTHER" id="PTHR21198:SF3">
    <property type="entry name" value="GLUTAMATE RACEMASE"/>
    <property type="match status" value="1"/>
</dbReference>
<dbReference type="HOGENOM" id="CLU_055360_2_0_12"/>
<dbReference type="SUPFAM" id="SSF53681">
    <property type="entry name" value="Aspartate/glutamate racemase"/>
    <property type="match status" value="1"/>
</dbReference>
<protein>
    <submittedName>
        <fullName evidence="2">Asp/Glu/hydantoin racemase</fullName>
    </submittedName>
</protein>
<dbReference type="RefSeq" id="WP_013255789.1">
    <property type="nucleotide sequence ID" value="NC_014364.1"/>
</dbReference>
<keyword evidence="3" id="KW-1185">Reference proteome</keyword>
<dbReference type="GO" id="GO:0047661">
    <property type="term" value="F:amino-acid racemase activity"/>
    <property type="evidence" value="ECO:0007669"/>
    <property type="project" value="InterPro"/>
</dbReference>
<sequence>MQEGSANKRGAIIIGGGVGPMAGVKLHEKIITFTITDGSDQDHLDLIHLSRSRLIPDRTRFLHDLQGPNPGTVMAELVASAVTAFQRPEDQMPVSLAAGVPCNTFHAPLVWNAFTKQLEQLHAAVKPVHMLDQTVEELRQRFAPGAHVGILSTIGTKESGVWRNAIQEAGFIPLETDQMWTEKVHGAIYDHSWGLKAKSPASGKAKAMLQEATEYLINKGADAIILGCTEIPLALREGPFRNVMLVDPVSSLARALIRTAGAKSSPFLKASY</sequence>
<dbReference type="STRING" id="573413.Spirs_3232"/>
<dbReference type="Gene3D" id="3.40.50.1860">
    <property type="match status" value="2"/>
</dbReference>
<keyword evidence="1" id="KW-0413">Isomerase</keyword>
<organism evidence="2 3">
    <name type="scientific">Sediminispirochaeta smaragdinae (strain DSM 11293 / JCM 15392 / SEBR 4228)</name>
    <name type="common">Spirochaeta smaragdinae</name>
    <dbReference type="NCBI Taxonomy" id="573413"/>
    <lineage>
        <taxon>Bacteria</taxon>
        <taxon>Pseudomonadati</taxon>
        <taxon>Spirochaetota</taxon>
        <taxon>Spirochaetia</taxon>
        <taxon>Spirochaetales</taxon>
        <taxon>Spirochaetaceae</taxon>
        <taxon>Sediminispirochaeta</taxon>
    </lineage>
</organism>
<dbReference type="PANTHER" id="PTHR21198">
    <property type="entry name" value="GLUTAMATE RACEMASE"/>
    <property type="match status" value="1"/>
</dbReference>
<name>E1R5K2_SEDSS</name>
<evidence type="ECO:0000256" key="1">
    <source>
        <dbReference type="ARBA" id="ARBA00023235"/>
    </source>
</evidence>
<dbReference type="Proteomes" id="UP000002318">
    <property type="component" value="Chromosome"/>
</dbReference>
<gene>
    <name evidence="2" type="ordered locus">Spirs_3232</name>
</gene>